<dbReference type="EMBL" id="SULI01000021">
    <property type="protein sequence ID" value="TKZ17506.1"/>
    <property type="molecule type" value="Genomic_DNA"/>
</dbReference>
<evidence type="ECO:0000313" key="3">
    <source>
        <dbReference type="Proteomes" id="UP000306575"/>
    </source>
</evidence>
<accession>A0A4U7MXG5</accession>
<name>A0A4U7MXG5_9RHOB</name>
<dbReference type="InterPro" id="IPR036610">
    <property type="entry name" value="PEBP-like_sf"/>
</dbReference>
<dbReference type="Proteomes" id="UP000306575">
    <property type="component" value="Unassembled WGS sequence"/>
</dbReference>
<comment type="caution">
    <text evidence="2">The sequence shown here is derived from an EMBL/GenBank/DDBJ whole genome shotgun (WGS) entry which is preliminary data.</text>
</comment>
<dbReference type="PANTHER" id="PTHR30289:SF1">
    <property type="entry name" value="PEBP (PHOSPHATIDYLETHANOLAMINE-BINDING PROTEIN) FAMILY PROTEIN"/>
    <property type="match status" value="1"/>
</dbReference>
<keyword evidence="1" id="KW-0732">Signal</keyword>
<keyword evidence="3" id="KW-1185">Reference proteome</keyword>
<dbReference type="Gene3D" id="3.90.280.10">
    <property type="entry name" value="PEBP-like"/>
    <property type="match status" value="1"/>
</dbReference>
<sequence>MRLNILTAALTITLTTGTAQAQETFTLTSPDLQAGQTIPDPFYWNSFGCTGENTRPELAWTDVPEGTKSFAVTFYDNDAPTGSGFWHWSTYNIPADETGIGTNLPAAAVENNTDLNQPGFFGPCPPVGRTHTYTYTVYALSSDHLDLPENASAALAGFFYNSNAIATATLDVIAGPRAE</sequence>
<dbReference type="AlphaFoldDB" id="A0A4U7MXG5"/>
<dbReference type="InterPro" id="IPR008914">
    <property type="entry name" value="PEBP"/>
</dbReference>
<gene>
    <name evidence="2" type="ORF">FAP39_14135</name>
</gene>
<evidence type="ECO:0000313" key="2">
    <source>
        <dbReference type="EMBL" id="TKZ17506.1"/>
    </source>
</evidence>
<dbReference type="Pfam" id="PF01161">
    <property type="entry name" value="PBP"/>
    <property type="match status" value="1"/>
</dbReference>
<proteinExistence type="predicted"/>
<reference evidence="2 3" key="1">
    <citation type="submission" date="2019-04" db="EMBL/GenBank/DDBJ databases">
        <title>Genome sequence of Pelagicola litoralis CL-ES2.</title>
        <authorList>
            <person name="Cao J."/>
        </authorList>
    </citation>
    <scope>NUCLEOTIDE SEQUENCE [LARGE SCALE GENOMIC DNA]</scope>
    <source>
        <strain evidence="2 3">CL-ES2</strain>
    </source>
</reference>
<evidence type="ECO:0000256" key="1">
    <source>
        <dbReference type="SAM" id="SignalP"/>
    </source>
</evidence>
<dbReference type="OrthoDB" id="9797506at2"/>
<dbReference type="InterPro" id="IPR005247">
    <property type="entry name" value="YbhB_YbcL/LppC-like"/>
</dbReference>
<dbReference type="RefSeq" id="WP_138017034.1">
    <property type="nucleotide sequence ID" value="NZ_SULI01000021.1"/>
</dbReference>
<dbReference type="CDD" id="cd00865">
    <property type="entry name" value="PEBP_bact_arch"/>
    <property type="match status" value="1"/>
</dbReference>
<dbReference type="NCBIfam" id="TIGR00481">
    <property type="entry name" value="YbhB/YbcL family Raf kinase inhibitor-like protein"/>
    <property type="match status" value="1"/>
</dbReference>
<dbReference type="PANTHER" id="PTHR30289">
    <property type="entry name" value="UNCHARACTERIZED PROTEIN YBCL-RELATED"/>
    <property type="match status" value="1"/>
</dbReference>
<feature type="chain" id="PRO_5020346991" evidence="1">
    <location>
        <begin position="22"/>
        <end position="179"/>
    </location>
</feature>
<feature type="signal peptide" evidence="1">
    <location>
        <begin position="1"/>
        <end position="21"/>
    </location>
</feature>
<organism evidence="2 3">
    <name type="scientific">Shimia litoralis</name>
    <dbReference type="NCBI Taxonomy" id="420403"/>
    <lineage>
        <taxon>Bacteria</taxon>
        <taxon>Pseudomonadati</taxon>
        <taxon>Pseudomonadota</taxon>
        <taxon>Alphaproteobacteria</taxon>
        <taxon>Rhodobacterales</taxon>
        <taxon>Roseobacteraceae</taxon>
    </lineage>
</organism>
<protein>
    <submittedName>
        <fullName evidence="2">YbhB/YbcL family Raf kinase inhibitor-like protein</fullName>
    </submittedName>
</protein>
<dbReference type="SUPFAM" id="SSF49777">
    <property type="entry name" value="PEBP-like"/>
    <property type="match status" value="1"/>
</dbReference>